<dbReference type="Pfam" id="PF12686">
    <property type="entry name" value="DUF3800"/>
    <property type="match status" value="1"/>
</dbReference>
<protein>
    <submittedName>
        <fullName evidence="1">Protein of uncharacterized function (DUF3800)</fullName>
    </submittedName>
    <submittedName>
        <fullName evidence="2">Uncharacterized protein DUF3800</fullName>
    </submittedName>
</protein>
<sequence>MLLTRSEFSDFIVYVDESGDHSLTSIDKNYPVFVLAFCIFYKEHYRSKIVPAIQKLKFDYFGHDLVILHEREIRKELGDFKIFKSKEEKNQFLNQLSDIIDQHNFVLAACVIEKHRLQNNQKTIHPYHFSLTHCLETLFEFMQEKEQADKITFVAVESRGKKEDKELEIEFRRICDGENKFKQKLPFSIKIISKSTNSAGLQLADLVARPIGQHILLPNQQNKAFELLKVKFYCEGGRNAVGAGFDQKGLKHFP</sequence>
<evidence type="ECO:0000313" key="3">
    <source>
        <dbReference type="Proteomes" id="UP000255113"/>
    </source>
</evidence>
<name>A0A379AZP2_AVIGA</name>
<evidence type="ECO:0000313" key="1">
    <source>
        <dbReference type="EMBL" id="SUB27266.1"/>
    </source>
</evidence>
<dbReference type="EMBL" id="SNXJ01000006">
    <property type="protein sequence ID" value="TDP28258.1"/>
    <property type="molecule type" value="Genomic_DNA"/>
</dbReference>
<dbReference type="Proteomes" id="UP000294683">
    <property type="component" value="Unassembled WGS sequence"/>
</dbReference>
<dbReference type="InterPro" id="IPR024524">
    <property type="entry name" value="DUF3800"/>
</dbReference>
<keyword evidence="4" id="KW-1185">Reference proteome</keyword>
<dbReference type="AlphaFoldDB" id="A0A379AZP2"/>
<proteinExistence type="predicted"/>
<dbReference type="EMBL" id="UGSQ01000003">
    <property type="protein sequence ID" value="SUB27266.1"/>
    <property type="molecule type" value="Genomic_DNA"/>
</dbReference>
<organism evidence="1 3">
    <name type="scientific">Avibacterium gallinarum</name>
    <name type="common">Pasteurella gallinarum</name>
    <dbReference type="NCBI Taxonomy" id="755"/>
    <lineage>
        <taxon>Bacteria</taxon>
        <taxon>Pseudomonadati</taxon>
        <taxon>Pseudomonadota</taxon>
        <taxon>Gammaproteobacteria</taxon>
        <taxon>Pasteurellales</taxon>
        <taxon>Pasteurellaceae</taxon>
        <taxon>Avibacterium</taxon>
    </lineage>
</organism>
<evidence type="ECO:0000313" key="4">
    <source>
        <dbReference type="Proteomes" id="UP000294683"/>
    </source>
</evidence>
<reference evidence="1 3" key="1">
    <citation type="submission" date="2018-06" db="EMBL/GenBank/DDBJ databases">
        <authorList>
            <consortium name="Pathogen Informatics"/>
            <person name="Doyle S."/>
        </authorList>
    </citation>
    <scope>NUCLEOTIDE SEQUENCE [LARGE SCALE GENOMIC DNA]</scope>
    <source>
        <strain evidence="1 3">NCTC11188</strain>
    </source>
</reference>
<gene>
    <name evidence="2" type="ORF">EV689_10624</name>
    <name evidence="1" type="ORF">NCTC11188_01585</name>
</gene>
<reference evidence="2 4" key="2">
    <citation type="submission" date="2019-03" db="EMBL/GenBank/DDBJ databases">
        <title>Genomic Encyclopedia of Type Strains, Phase IV (KMG-IV): sequencing the most valuable type-strain genomes for metagenomic binning, comparative biology and taxonomic classification.</title>
        <authorList>
            <person name="Goeker M."/>
        </authorList>
    </citation>
    <scope>NUCLEOTIDE SEQUENCE [LARGE SCALE GENOMIC DNA]</scope>
    <source>
        <strain evidence="2 4">DSM 17481</strain>
    </source>
</reference>
<evidence type="ECO:0000313" key="2">
    <source>
        <dbReference type="EMBL" id="TDP28258.1"/>
    </source>
</evidence>
<dbReference type="Proteomes" id="UP000255113">
    <property type="component" value="Unassembled WGS sequence"/>
</dbReference>
<accession>A0A379AZP2</accession>
<dbReference type="RefSeq" id="WP_103854255.1">
    <property type="nucleotide sequence ID" value="NZ_PQVJ01000031.1"/>
</dbReference>